<feature type="region of interest" description="Disordered" evidence="10">
    <location>
        <begin position="69"/>
        <end position="103"/>
    </location>
</feature>
<dbReference type="Gene3D" id="3.30.1150.10">
    <property type="match status" value="1"/>
</dbReference>
<organism evidence="12 13">
    <name type="scientific">Denitratisoma oestradiolicum</name>
    <dbReference type="NCBI Taxonomy" id="311182"/>
    <lineage>
        <taxon>Bacteria</taxon>
        <taxon>Pseudomonadati</taxon>
        <taxon>Pseudomonadota</taxon>
        <taxon>Betaproteobacteria</taxon>
        <taxon>Nitrosomonadales</taxon>
        <taxon>Sterolibacteriaceae</taxon>
        <taxon>Denitratisoma</taxon>
    </lineage>
</organism>
<feature type="domain" description="TonB C-terminal" evidence="11">
    <location>
        <begin position="121"/>
        <end position="215"/>
    </location>
</feature>
<dbReference type="PROSITE" id="PS52015">
    <property type="entry name" value="TONB_CTD"/>
    <property type="match status" value="1"/>
</dbReference>
<evidence type="ECO:0000256" key="3">
    <source>
        <dbReference type="ARBA" id="ARBA00022448"/>
    </source>
</evidence>
<evidence type="ECO:0000259" key="11">
    <source>
        <dbReference type="PROSITE" id="PS52015"/>
    </source>
</evidence>
<dbReference type="GO" id="GO:0005886">
    <property type="term" value="C:plasma membrane"/>
    <property type="evidence" value="ECO:0007669"/>
    <property type="project" value="UniProtKB-SubCell"/>
</dbReference>
<reference evidence="12 13" key="1">
    <citation type="submission" date="2020-03" db="EMBL/GenBank/DDBJ databases">
        <authorList>
            <consortium name="Genoscope - CEA"/>
            <person name="William W."/>
        </authorList>
    </citation>
    <scope>NUCLEOTIDE SEQUENCE [LARGE SCALE GENOMIC DNA]</scope>
    <source>
        <strain evidence="13">DSM 16959</strain>
    </source>
</reference>
<dbReference type="InterPro" id="IPR051045">
    <property type="entry name" value="TonB-dependent_transducer"/>
</dbReference>
<evidence type="ECO:0000313" key="12">
    <source>
        <dbReference type="EMBL" id="CAB1368039.1"/>
    </source>
</evidence>
<dbReference type="InterPro" id="IPR037682">
    <property type="entry name" value="TonB_C"/>
</dbReference>
<dbReference type="InterPro" id="IPR006260">
    <property type="entry name" value="TonB/TolA_C"/>
</dbReference>
<dbReference type="NCBIfam" id="TIGR01352">
    <property type="entry name" value="tonB_Cterm"/>
    <property type="match status" value="1"/>
</dbReference>
<keyword evidence="9" id="KW-0472">Membrane</keyword>
<evidence type="ECO:0000256" key="5">
    <source>
        <dbReference type="ARBA" id="ARBA00022519"/>
    </source>
</evidence>
<sequence>MSQAASPRLRYRRLPAGSRLGLCLFLSALAHGLLLGHPGWITPHPAAGAGAAVIHAPLTATLLAVPPAPLPPPATAGRPVQDETADSPSIVPTPAPPSPGGPAVAQAPGLLLGPWYYTAKWLHRRPTPLHPILPQYPPAAGQIAGRVRLLLLINEQGGLDSYRVQEASPAGVFEEATLAAFTQARYAPGLITGYPVRSQLLVEVVFEPSEAPRVGMPALEAPTP</sequence>
<evidence type="ECO:0000256" key="6">
    <source>
        <dbReference type="ARBA" id="ARBA00022692"/>
    </source>
</evidence>
<dbReference type="PANTHER" id="PTHR33446">
    <property type="entry name" value="PROTEIN TONB-RELATED"/>
    <property type="match status" value="1"/>
</dbReference>
<dbReference type="RefSeq" id="WP_170228260.1">
    <property type="nucleotide sequence ID" value="NZ_LR778301.1"/>
</dbReference>
<keyword evidence="4" id="KW-1003">Cell membrane</keyword>
<keyword evidence="5" id="KW-0997">Cell inner membrane</keyword>
<dbReference type="GO" id="GO:0015031">
    <property type="term" value="P:protein transport"/>
    <property type="evidence" value="ECO:0007669"/>
    <property type="project" value="UniProtKB-KW"/>
</dbReference>
<dbReference type="Pfam" id="PF03544">
    <property type="entry name" value="TonB_C"/>
    <property type="match status" value="1"/>
</dbReference>
<keyword evidence="8" id="KW-1133">Transmembrane helix</keyword>
<evidence type="ECO:0000313" key="13">
    <source>
        <dbReference type="Proteomes" id="UP000515733"/>
    </source>
</evidence>
<name>A0A6S6XYT3_9PROT</name>
<keyword evidence="6" id="KW-0812">Transmembrane</keyword>
<accession>A0A6S6XYT3</accession>
<dbReference type="EMBL" id="LR778301">
    <property type="protein sequence ID" value="CAB1368039.1"/>
    <property type="molecule type" value="Genomic_DNA"/>
</dbReference>
<evidence type="ECO:0000256" key="1">
    <source>
        <dbReference type="ARBA" id="ARBA00004383"/>
    </source>
</evidence>
<evidence type="ECO:0000256" key="8">
    <source>
        <dbReference type="ARBA" id="ARBA00022989"/>
    </source>
</evidence>
<comment type="subcellular location">
    <subcellularLocation>
        <location evidence="1">Cell inner membrane</location>
        <topology evidence="1">Single-pass membrane protein</topology>
        <orientation evidence="1">Periplasmic side</orientation>
    </subcellularLocation>
</comment>
<dbReference type="GO" id="GO:0055085">
    <property type="term" value="P:transmembrane transport"/>
    <property type="evidence" value="ECO:0007669"/>
    <property type="project" value="InterPro"/>
</dbReference>
<evidence type="ECO:0000256" key="9">
    <source>
        <dbReference type="ARBA" id="ARBA00023136"/>
    </source>
</evidence>
<keyword evidence="3" id="KW-0813">Transport</keyword>
<proteinExistence type="inferred from homology"/>
<comment type="similarity">
    <text evidence="2">Belongs to the TonB family.</text>
</comment>
<evidence type="ECO:0000256" key="10">
    <source>
        <dbReference type="SAM" id="MobiDB-lite"/>
    </source>
</evidence>
<dbReference type="AlphaFoldDB" id="A0A6S6XYT3"/>
<feature type="compositionally biased region" description="Pro residues" evidence="10">
    <location>
        <begin position="91"/>
        <end position="100"/>
    </location>
</feature>
<keyword evidence="7" id="KW-0653">Protein transport</keyword>
<dbReference type="SUPFAM" id="SSF74653">
    <property type="entry name" value="TolA/TonB C-terminal domain"/>
    <property type="match status" value="1"/>
</dbReference>
<evidence type="ECO:0000256" key="7">
    <source>
        <dbReference type="ARBA" id="ARBA00022927"/>
    </source>
</evidence>
<dbReference type="KEGG" id="doe:DENOEST_0874"/>
<dbReference type="Proteomes" id="UP000515733">
    <property type="component" value="Chromosome"/>
</dbReference>
<gene>
    <name evidence="12" type="ORF">DENOEST_0874</name>
</gene>
<evidence type="ECO:0000256" key="2">
    <source>
        <dbReference type="ARBA" id="ARBA00006555"/>
    </source>
</evidence>
<protein>
    <recommendedName>
        <fullName evidence="11">TonB C-terminal domain-containing protein</fullName>
    </recommendedName>
</protein>
<evidence type="ECO:0000256" key="4">
    <source>
        <dbReference type="ARBA" id="ARBA00022475"/>
    </source>
</evidence>
<keyword evidence="13" id="KW-1185">Reference proteome</keyword>